<dbReference type="AlphaFoldDB" id="A0A397VS20"/>
<reference evidence="1 2" key="1">
    <citation type="submission" date="2018-06" db="EMBL/GenBank/DDBJ databases">
        <title>Comparative genomics reveals the genomic features of Rhizophagus irregularis, R. cerebriforme, R. diaphanum and Gigaspora rosea, and their symbiotic lifestyle signature.</title>
        <authorList>
            <person name="Morin E."/>
            <person name="San Clemente H."/>
            <person name="Chen E.C.H."/>
            <person name="De La Providencia I."/>
            <person name="Hainaut M."/>
            <person name="Kuo A."/>
            <person name="Kohler A."/>
            <person name="Murat C."/>
            <person name="Tang N."/>
            <person name="Roy S."/>
            <person name="Loubradou J."/>
            <person name="Henrissat B."/>
            <person name="Grigoriev I.V."/>
            <person name="Corradi N."/>
            <person name="Roux C."/>
            <person name="Martin F.M."/>
        </authorList>
    </citation>
    <scope>NUCLEOTIDE SEQUENCE [LARGE SCALE GENOMIC DNA]</scope>
    <source>
        <strain evidence="1 2">DAOM 194757</strain>
    </source>
</reference>
<dbReference type="OrthoDB" id="2420146at2759"/>
<proteinExistence type="predicted"/>
<sequence length="91" mass="10563">MAPYEILKRSDSINHDTDKGFLSEEWTIFILERIITFEELPPINNTIVIMLDKLGRFHIKIPVPVEYRENQARIVVTIVSLDSGIRTFMAC</sequence>
<evidence type="ECO:0000313" key="2">
    <source>
        <dbReference type="Proteomes" id="UP000266673"/>
    </source>
</evidence>
<organism evidence="1 2">
    <name type="scientific">Gigaspora rosea</name>
    <dbReference type="NCBI Taxonomy" id="44941"/>
    <lineage>
        <taxon>Eukaryota</taxon>
        <taxon>Fungi</taxon>
        <taxon>Fungi incertae sedis</taxon>
        <taxon>Mucoromycota</taxon>
        <taxon>Glomeromycotina</taxon>
        <taxon>Glomeromycetes</taxon>
        <taxon>Diversisporales</taxon>
        <taxon>Gigasporaceae</taxon>
        <taxon>Gigaspora</taxon>
    </lineage>
</organism>
<dbReference type="Proteomes" id="UP000266673">
    <property type="component" value="Unassembled WGS sequence"/>
</dbReference>
<protein>
    <submittedName>
        <fullName evidence="1">Uncharacterized protein</fullName>
    </submittedName>
</protein>
<accession>A0A397VS20</accession>
<comment type="caution">
    <text evidence="1">The sequence shown here is derived from an EMBL/GenBank/DDBJ whole genome shotgun (WGS) entry which is preliminary data.</text>
</comment>
<keyword evidence="2" id="KW-1185">Reference proteome</keyword>
<gene>
    <name evidence="1" type="ORF">C2G38_2169374</name>
</gene>
<name>A0A397VS20_9GLOM</name>
<dbReference type="EMBL" id="QKWP01000229">
    <property type="protein sequence ID" value="RIB24127.1"/>
    <property type="molecule type" value="Genomic_DNA"/>
</dbReference>
<evidence type="ECO:0000313" key="1">
    <source>
        <dbReference type="EMBL" id="RIB24127.1"/>
    </source>
</evidence>